<evidence type="ECO:0000256" key="4">
    <source>
        <dbReference type="ARBA" id="ARBA00022723"/>
    </source>
</evidence>
<keyword evidence="4 8" id="KW-0479">Metal-binding</keyword>
<dbReference type="PRINTS" id="PR00463">
    <property type="entry name" value="EP450I"/>
</dbReference>
<dbReference type="SUPFAM" id="SSF48264">
    <property type="entry name" value="Cytochrome P450"/>
    <property type="match status" value="1"/>
</dbReference>
<keyword evidence="10" id="KW-1185">Reference proteome</keyword>
<dbReference type="EMBL" id="OV121136">
    <property type="protein sequence ID" value="CAH0557394.1"/>
    <property type="molecule type" value="Genomic_DNA"/>
</dbReference>
<keyword evidence="6 8" id="KW-0408">Iron</keyword>
<keyword evidence="5" id="KW-0560">Oxidoreductase</keyword>
<dbReference type="GO" id="GO:0004497">
    <property type="term" value="F:monooxygenase activity"/>
    <property type="evidence" value="ECO:0007669"/>
    <property type="project" value="UniProtKB-KW"/>
</dbReference>
<organism evidence="9 10">
    <name type="scientific">Brassicogethes aeneus</name>
    <name type="common">Rape pollen beetle</name>
    <name type="synonym">Meligethes aeneus</name>
    <dbReference type="NCBI Taxonomy" id="1431903"/>
    <lineage>
        <taxon>Eukaryota</taxon>
        <taxon>Metazoa</taxon>
        <taxon>Ecdysozoa</taxon>
        <taxon>Arthropoda</taxon>
        <taxon>Hexapoda</taxon>
        <taxon>Insecta</taxon>
        <taxon>Pterygota</taxon>
        <taxon>Neoptera</taxon>
        <taxon>Endopterygota</taxon>
        <taxon>Coleoptera</taxon>
        <taxon>Polyphaga</taxon>
        <taxon>Cucujiformia</taxon>
        <taxon>Nitidulidae</taxon>
        <taxon>Meligethinae</taxon>
        <taxon>Brassicogethes</taxon>
    </lineage>
</organism>
<comment type="cofactor">
    <cofactor evidence="1 8">
        <name>heme</name>
        <dbReference type="ChEBI" id="CHEBI:30413"/>
    </cofactor>
</comment>
<dbReference type="GO" id="GO:0020037">
    <property type="term" value="F:heme binding"/>
    <property type="evidence" value="ECO:0007669"/>
    <property type="project" value="InterPro"/>
</dbReference>
<dbReference type="InterPro" id="IPR050479">
    <property type="entry name" value="CYP11_CYP27_families"/>
</dbReference>
<keyword evidence="3 8" id="KW-0349">Heme</keyword>
<gene>
    <name evidence="9" type="ORF">MELIAE_LOCUS8131</name>
</gene>
<keyword evidence="7" id="KW-0503">Monooxygenase</keyword>
<evidence type="ECO:0000256" key="7">
    <source>
        <dbReference type="ARBA" id="ARBA00023033"/>
    </source>
</evidence>
<dbReference type="Gene3D" id="1.10.630.10">
    <property type="entry name" value="Cytochrome P450"/>
    <property type="match status" value="1"/>
</dbReference>
<evidence type="ECO:0000256" key="5">
    <source>
        <dbReference type="ARBA" id="ARBA00023002"/>
    </source>
</evidence>
<accession>A0A9P0B9X7</accession>
<feature type="binding site" description="axial binding residue" evidence="8">
    <location>
        <position position="414"/>
    </location>
    <ligand>
        <name>heme</name>
        <dbReference type="ChEBI" id="CHEBI:30413"/>
    </ligand>
    <ligandPart>
        <name>Fe</name>
        <dbReference type="ChEBI" id="CHEBI:18248"/>
    </ligandPart>
</feature>
<comment type="similarity">
    <text evidence="2">Belongs to the cytochrome P450 family.</text>
</comment>
<dbReference type="InterPro" id="IPR002401">
    <property type="entry name" value="Cyt_P450_E_grp-I"/>
</dbReference>
<dbReference type="CDD" id="cd11054">
    <property type="entry name" value="CYP24A1-like"/>
    <property type="match status" value="1"/>
</dbReference>
<evidence type="ECO:0000256" key="2">
    <source>
        <dbReference type="ARBA" id="ARBA00010617"/>
    </source>
</evidence>
<dbReference type="Proteomes" id="UP001154078">
    <property type="component" value="Chromosome 5"/>
</dbReference>
<dbReference type="InterPro" id="IPR036396">
    <property type="entry name" value="Cyt_P450_sf"/>
</dbReference>
<dbReference type="AlphaFoldDB" id="A0A9P0B9X7"/>
<dbReference type="GO" id="GO:0016705">
    <property type="term" value="F:oxidoreductase activity, acting on paired donors, with incorporation or reduction of molecular oxygen"/>
    <property type="evidence" value="ECO:0007669"/>
    <property type="project" value="InterPro"/>
</dbReference>
<proteinExistence type="inferred from homology"/>
<sequence length="466" mass="53127">MLCGRNRILLKKVRCASTYVLPFEEIPSPRGLPLVGTTLALLAAGSTPKLHKYVDKRHKKFGSIFKEKIGPIDCVFISDPDEMRSVFAQEGKFPIHILPESWTVYNELHGCSRGLFFMNGEEWLYFRRIMNKLLLKGDLTWIDQACEEVSNIIVDKIKYNKVECQEYKTLEADLYKWSLDVIVCVLLGVDVYRSASKSLDKLVKQASKTVHLVFETSAKLSLIPARLAAKYRIPAWKRFEKSVDSALMIANELVTHLLDNYPHGDGLLHKMQQEEIKKSELIRIVCDLILAAGDTTAYSMQWILYLIAKNPVIQNNLRHNLQNNSSTLQKNILKESLRLYPVAPFLTRYLPQEATVNGYRISAGTLLIFSIYTSGRDTNYFKNPEEFNPDRWLRKGTNLAAKATLPFAMGVRSCIGKKIAESQIQLTLSKLVKNFDIELCNKKDVEVVLKMVAVPSHPIRLKFNNI</sequence>
<evidence type="ECO:0000313" key="9">
    <source>
        <dbReference type="EMBL" id="CAH0557394.1"/>
    </source>
</evidence>
<name>A0A9P0B9X7_BRAAE</name>
<dbReference type="InterPro" id="IPR001128">
    <property type="entry name" value="Cyt_P450"/>
</dbReference>
<dbReference type="PANTHER" id="PTHR24279">
    <property type="entry name" value="CYTOCHROME P450"/>
    <property type="match status" value="1"/>
</dbReference>
<dbReference type="PANTHER" id="PTHR24279:SF120">
    <property type="entry name" value="CYTOCHROME P450"/>
    <property type="match status" value="1"/>
</dbReference>
<dbReference type="GO" id="GO:0005506">
    <property type="term" value="F:iron ion binding"/>
    <property type="evidence" value="ECO:0007669"/>
    <property type="project" value="InterPro"/>
</dbReference>
<evidence type="ECO:0000256" key="6">
    <source>
        <dbReference type="ARBA" id="ARBA00023004"/>
    </source>
</evidence>
<evidence type="ECO:0000256" key="3">
    <source>
        <dbReference type="ARBA" id="ARBA00022617"/>
    </source>
</evidence>
<evidence type="ECO:0000256" key="1">
    <source>
        <dbReference type="ARBA" id="ARBA00001971"/>
    </source>
</evidence>
<evidence type="ECO:0000313" key="10">
    <source>
        <dbReference type="Proteomes" id="UP001154078"/>
    </source>
</evidence>
<dbReference type="PRINTS" id="PR00385">
    <property type="entry name" value="P450"/>
</dbReference>
<dbReference type="OrthoDB" id="3945418at2759"/>
<reference evidence="9" key="1">
    <citation type="submission" date="2021-12" db="EMBL/GenBank/DDBJ databases">
        <authorList>
            <person name="King R."/>
        </authorList>
    </citation>
    <scope>NUCLEOTIDE SEQUENCE</scope>
</reference>
<evidence type="ECO:0000256" key="8">
    <source>
        <dbReference type="PIRSR" id="PIRSR602401-1"/>
    </source>
</evidence>
<protein>
    <submittedName>
        <fullName evidence="9">Uncharacterized protein</fullName>
    </submittedName>
</protein>
<dbReference type="Pfam" id="PF00067">
    <property type="entry name" value="p450"/>
    <property type="match status" value="1"/>
</dbReference>